<dbReference type="GO" id="GO:0005669">
    <property type="term" value="C:transcription factor TFIID complex"/>
    <property type="evidence" value="ECO:0007669"/>
    <property type="project" value="InterPro"/>
</dbReference>
<feature type="compositionally biased region" description="Polar residues" evidence="9">
    <location>
        <begin position="305"/>
        <end position="322"/>
    </location>
</feature>
<gene>
    <name evidence="11" type="ORF">IAR55_002153</name>
</gene>
<feature type="region of interest" description="Disordered" evidence="9">
    <location>
        <begin position="158"/>
        <end position="254"/>
    </location>
</feature>
<evidence type="ECO:0000256" key="2">
    <source>
        <dbReference type="ARBA" id="ARBA00006178"/>
    </source>
</evidence>
<comment type="function">
    <text evidence="7">Functions as a component of the DNA-binding general transcription factor complex TFIID. Binding of TFIID to a promoter (with or without TATA element) is the initial step in pre-initiation complex (PIC) formation. TFIID plays a key role in the regulation of gene expression by RNA polymerase II through different activities such as transcription activator interaction, core promoter recognition and selectivity, TFIIA and TFIIB interaction, chromatin modification (histone acetylation by TAF1), facilitation of DNA opening and initiation of transcription.</text>
</comment>
<dbReference type="GO" id="GO:0006352">
    <property type="term" value="P:DNA-templated transcription initiation"/>
    <property type="evidence" value="ECO:0007669"/>
    <property type="project" value="InterPro"/>
</dbReference>
<keyword evidence="4" id="KW-0805">Transcription regulation</keyword>
<evidence type="ECO:0000256" key="3">
    <source>
        <dbReference type="ARBA" id="ARBA00017306"/>
    </source>
</evidence>
<name>A0AAW0Z0Q0_9TREE</name>
<feature type="compositionally biased region" description="Low complexity" evidence="9">
    <location>
        <begin position="194"/>
        <end position="212"/>
    </location>
</feature>
<accession>A0AAW0Z0Q0</accession>
<evidence type="ECO:0000259" key="10">
    <source>
        <dbReference type="Pfam" id="PF05236"/>
    </source>
</evidence>
<feature type="compositionally biased region" description="Low complexity" evidence="9">
    <location>
        <begin position="167"/>
        <end position="179"/>
    </location>
</feature>
<keyword evidence="6" id="KW-0539">Nucleus</keyword>
<dbReference type="KEGG" id="kne:92179412"/>
<reference evidence="11 12" key="1">
    <citation type="journal article" date="2024" name="bioRxiv">
        <title>Comparative genomics of Cryptococcus and Kwoniella reveals pathogenesis evolution and contrasting karyotype dynamics via intercentromeric recombination or chromosome fusion.</title>
        <authorList>
            <person name="Coelho M.A."/>
            <person name="David-Palma M."/>
            <person name="Shea T."/>
            <person name="Bowers K."/>
            <person name="McGinley-Smith S."/>
            <person name="Mohammad A.W."/>
            <person name="Gnirke A."/>
            <person name="Yurkov A.M."/>
            <person name="Nowrousian M."/>
            <person name="Sun S."/>
            <person name="Cuomo C.A."/>
            <person name="Heitman J."/>
        </authorList>
    </citation>
    <scope>NUCLEOTIDE SEQUENCE [LARGE SCALE GENOMIC DNA]</scope>
    <source>
        <strain evidence="11 12">CBS 13917</strain>
    </source>
</reference>
<evidence type="ECO:0000256" key="5">
    <source>
        <dbReference type="ARBA" id="ARBA00023163"/>
    </source>
</evidence>
<feature type="compositionally biased region" description="Basic and acidic residues" evidence="9">
    <location>
        <begin position="288"/>
        <end position="304"/>
    </location>
</feature>
<evidence type="ECO:0000256" key="8">
    <source>
        <dbReference type="ARBA" id="ARBA00031747"/>
    </source>
</evidence>
<evidence type="ECO:0000256" key="9">
    <source>
        <dbReference type="SAM" id="MobiDB-lite"/>
    </source>
</evidence>
<protein>
    <recommendedName>
        <fullName evidence="3">Transcription initiation factor TFIID subunit 4</fullName>
    </recommendedName>
    <alternativeName>
        <fullName evidence="8">TBP-associated factor 4</fullName>
    </alternativeName>
</protein>
<sequence>MQRAKGDGIDFRAEEDAARRLNVGRSINVNPSITGANSRAKRTDLIGKNALKAKVEAIAKDHGLSVDNDASLYLLAAIETRLRLLLSSSISAQTHRTNSSYLRQPPIRLSGKNKDEGKALWSHVITSDPSAVLDALNRANRDSEQEFRLSRMDRLAREAEMQKARGRAAAMAADPDSPASPLPFNGIGGGGEAGPSTPMSKPSPGSGSSSTPVFGAIRESTTPRSASGSAKKKGGSVRDVSAEVQHKMANAQAMRSVGMGKKYGWMMGNAPAISSPLAGGGKKRKAEKGKDKDKDKGKDRDKEASTTPGAANTPEAASSNDNPRPAKRSKPSITLPTRRLVPVLTVPSKDGEKEKEVEKKVTDDRVLTLVDLVFALEHGGLGAAIGQGIGSGASEVLQRVWARPGGPWGKEGWGDAKK</sequence>
<feature type="region of interest" description="Disordered" evidence="9">
    <location>
        <begin position="266"/>
        <end position="357"/>
    </location>
</feature>
<evidence type="ECO:0000256" key="6">
    <source>
        <dbReference type="ARBA" id="ARBA00023242"/>
    </source>
</evidence>
<feature type="region of interest" description="Disordered" evidence="9">
    <location>
        <begin position="95"/>
        <end position="114"/>
    </location>
</feature>
<evidence type="ECO:0000313" key="12">
    <source>
        <dbReference type="Proteomes" id="UP001388673"/>
    </source>
</evidence>
<comment type="subcellular location">
    <subcellularLocation>
        <location evidence="1">Nucleus</location>
    </subcellularLocation>
</comment>
<evidence type="ECO:0000256" key="1">
    <source>
        <dbReference type="ARBA" id="ARBA00004123"/>
    </source>
</evidence>
<keyword evidence="12" id="KW-1185">Reference proteome</keyword>
<dbReference type="Proteomes" id="UP001388673">
    <property type="component" value="Unassembled WGS sequence"/>
</dbReference>
<evidence type="ECO:0000256" key="4">
    <source>
        <dbReference type="ARBA" id="ARBA00023015"/>
    </source>
</evidence>
<comment type="caution">
    <text evidence="11">The sequence shown here is derived from an EMBL/GenBank/DDBJ whole genome shotgun (WGS) entry which is preliminary data.</text>
</comment>
<organism evidence="11 12">
    <name type="scientific">Kwoniella newhampshirensis</name>
    <dbReference type="NCBI Taxonomy" id="1651941"/>
    <lineage>
        <taxon>Eukaryota</taxon>
        <taxon>Fungi</taxon>
        <taxon>Dikarya</taxon>
        <taxon>Basidiomycota</taxon>
        <taxon>Agaricomycotina</taxon>
        <taxon>Tremellomycetes</taxon>
        <taxon>Tremellales</taxon>
        <taxon>Cryptococcaceae</taxon>
        <taxon>Kwoniella</taxon>
    </lineage>
</organism>
<keyword evidence="5" id="KW-0804">Transcription</keyword>
<dbReference type="RefSeq" id="XP_066803959.1">
    <property type="nucleotide sequence ID" value="XM_066945270.1"/>
</dbReference>
<feature type="domain" description="Transcription initiation factor TFIID component TAF4 C-terminal" evidence="10">
    <location>
        <begin position="8"/>
        <end position="160"/>
    </location>
</feature>
<dbReference type="Pfam" id="PF05236">
    <property type="entry name" value="TAF4"/>
    <property type="match status" value="1"/>
</dbReference>
<proteinExistence type="inferred from homology"/>
<evidence type="ECO:0000256" key="7">
    <source>
        <dbReference type="ARBA" id="ARBA00025346"/>
    </source>
</evidence>
<dbReference type="AlphaFoldDB" id="A0AAW0Z0Q0"/>
<dbReference type="InterPro" id="IPR007900">
    <property type="entry name" value="TAF4_C"/>
</dbReference>
<dbReference type="GeneID" id="92179412"/>
<dbReference type="EMBL" id="JBCAWK010000004">
    <property type="protein sequence ID" value="KAK8861334.1"/>
    <property type="molecule type" value="Genomic_DNA"/>
</dbReference>
<comment type="similarity">
    <text evidence="2">Belongs to the TAF4 family.</text>
</comment>
<evidence type="ECO:0000313" key="11">
    <source>
        <dbReference type="EMBL" id="KAK8861334.1"/>
    </source>
</evidence>